<sequence>QDEQINDENGFQVVHRRKRAPSSTAQEEPSTNTKIPSETTPSPDIDLIPVVIHGHPVSPTSSMSTSVSENSAITSSTT</sequence>
<evidence type="ECO:0000313" key="3">
    <source>
        <dbReference type="Proteomes" id="UP000663873"/>
    </source>
</evidence>
<name>A0A821YL28_9BILA</name>
<keyword evidence="3" id="KW-1185">Reference proteome</keyword>
<feature type="compositionally biased region" description="Polar residues" evidence="1">
    <location>
        <begin position="21"/>
        <end position="42"/>
    </location>
</feature>
<dbReference type="Proteomes" id="UP000663873">
    <property type="component" value="Unassembled WGS sequence"/>
</dbReference>
<feature type="compositionally biased region" description="Polar residues" evidence="1">
    <location>
        <begin position="69"/>
        <end position="78"/>
    </location>
</feature>
<dbReference type="EMBL" id="CAJOBP010097267">
    <property type="protein sequence ID" value="CAF4965903.1"/>
    <property type="molecule type" value="Genomic_DNA"/>
</dbReference>
<evidence type="ECO:0000256" key="1">
    <source>
        <dbReference type="SAM" id="MobiDB-lite"/>
    </source>
</evidence>
<gene>
    <name evidence="2" type="ORF">UJA718_LOCUS48494</name>
</gene>
<dbReference type="AlphaFoldDB" id="A0A821YL28"/>
<accession>A0A821YL28</accession>
<feature type="region of interest" description="Disordered" evidence="1">
    <location>
        <begin position="1"/>
        <end position="78"/>
    </location>
</feature>
<evidence type="ECO:0000313" key="2">
    <source>
        <dbReference type="EMBL" id="CAF4965903.1"/>
    </source>
</evidence>
<comment type="caution">
    <text evidence="2">The sequence shown here is derived from an EMBL/GenBank/DDBJ whole genome shotgun (WGS) entry which is preliminary data.</text>
</comment>
<organism evidence="2 3">
    <name type="scientific">Rotaria socialis</name>
    <dbReference type="NCBI Taxonomy" id="392032"/>
    <lineage>
        <taxon>Eukaryota</taxon>
        <taxon>Metazoa</taxon>
        <taxon>Spiralia</taxon>
        <taxon>Gnathifera</taxon>
        <taxon>Rotifera</taxon>
        <taxon>Eurotatoria</taxon>
        <taxon>Bdelloidea</taxon>
        <taxon>Philodinida</taxon>
        <taxon>Philodinidae</taxon>
        <taxon>Rotaria</taxon>
    </lineage>
</organism>
<reference evidence="2" key="1">
    <citation type="submission" date="2021-02" db="EMBL/GenBank/DDBJ databases">
        <authorList>
            <person name="Nowell W R."/>
        </authorList>
    </citation>
    <scope>NUCLEOTIDE SEQUENCE</scope>
</reference>
<feature type="compositionally biased region" description="Low complexity" evidence="1">
    <location>
        <begin position="56"/>
        <end position="68"/>
    </location>
</feature>
<feature type="non-terminal residue" evidence="2">
    <location>
        <position position="78"/>
    </location>
</feature>
<feature type="non-terminal residue" evidence="2">
    <location>
        <position position="1"/>
    </location>
</feature>
<protein>
    <submittedName>
        <fullName evidence="2">Uncharacterized protein</fullName>
    </submittedName>
</protein>
<proteinExistence type="predicted"/>